<gene>
    <name evidence="1" type="ORF">KILIM_013_00080</name>
</gene>
<reference evidence="1 2" key="1">
    <citation type="submission" date="2012-08" db="EMBL/GenBank/DDBJ databases">
        <title>Whole genome shotgun sequence of Kineosphaera limosa NBRC 100340.</title>
        <authorList>
            <person name="Yoshida I."/>
            <person name="Isaki S."/>
            <person name="Hosoyama A."/>
            <person name="Tsuchikane K."/>
            <person name="Katsumata H."/>
            <person name="Ando Y."/>
            <person name="Ohji S."/>
            <person name="Hamada M."/>
            <person name="Tamura T."/>
            <person name="Yamazoe A."/>
            <person name="Yamazaki S."/>
            <person name="Fujita N."/>
        </authorList>
    </citation>
    <scope>NUCLEOTIDE SEQUENCE [LARGE SCALE GENOMIC DNA]</scope>
    <source>
        <strain evidence="1 2">NBRC 100340</strain>
    </source>
</reference>
<dbReference type="STRING" id="1184609.KILIM_013_00080"/>
<dbReference type="Proteomes" id="UP000008366">
    <property type="component" value="Unassembled WGS sequence"/>
</dbReference>
<dbReference type="EMBL" id="BAHD01000013">
    <property type="protein sequence ID" value="GAB94853.1"/>
    <property type="molecule type" value="Genomic_DNA"/>
</dbReference>
<proteinExistence type="predicted"/>
<name>K6VFB1_9MICO</name>
<evidence type="ECO:0000313" key="1">
    <source>
        <dbReference type="EMBL" id="GAB94853.1"/>
    </source>
</evidence>
<keyword evidence="2" id="KW-1185">Reference proteome</keyword>
<organism evidence="1 2">
    <name type="scientific">Kineosphaera limosa NBRC 100340</name>
    <dbReference type="NCBI Taxonomy" id="1184609"/>
    <lineage>
        <taxon>Bacteria</taxon>
        <taxon>Bacillati</taxon>
        <taxon>Actinomycetota</taxon>
        <taxon>Actinomycetes</taxon>
        <taxon>Micrococcales</taxon>
        <taxon>Dermatophilaceae</taxon>
        <taxon>Kineosphaera</taxon>
    </lineage>
</organism>
<sequence length="70" mass="7404">MGVPQVAGLSAGERVAVEFTCGARLTSGLRATPDGRLVLDIPGDHFVIRLADGRPADDIATIRLVEHPVR</sequence>
<accession>K6VFB1</accession>
<protein>
    <submittedName>
        <fullName evidence="1">Uncharacterized protein</fullName>
    </submittedName>
</protein>
<dbReference type="RefSeq" id="WP_006591385.1">
    <property type="nucleotide sequence ID" value="NZ_BAHD01000013.1"/>
</dbReference>
<evidence type="ECO:0000313" key="2">
    <source>
        <dbReference type="Proteomes" id="UP000008366"/>
    </source>
</evidence>
<dbReference type="AlphaFoldDB" id="K6VFB1"/>
<comment type="caution">
    <text evidence="1">The sequence shown here is derived from an EMBL/GenBank/DDBJ whole genome shotgun (WGS) entry which is preliminary data.</text>
</comment>